<keyword evidence="3" id="KW-1185">Reference proteome</keyword>
<dbReference type="CDD" id="cd00093">
    <property type="entry name" value="HTH_XRE"/>
    <property type="match status" value="1"/>
</dbReference>
<dbReference type="Proteomes" id="UP000000925">
    <property type="component" value="Chromosome"/>
</dbReference>
<evidence type="ECO:0000259" key="1">
    <source>
        <dbReference type="PROSITE" id="PS50943"/>
    </source>
</evidence>
<protein>
    <submittedName>
        <fullName evidence="2">Helix-turn-helix domain protein</fullName>
    </submittedName>
</protein>
<dbReference type="GO" id="GO:0003677">
    <property type="term" value="F:DNA binding"/>
    <property type="evidence" value="ECO:0007669"/>
    <property type="project" value="InterPro"/>
</dbReference>
<dbReference type="EMBL" id="CP001998">
    <property type="protein sequence ID" value="ADE54300.1"/>
    <property type="molecule type" value="Genomic_DNA"/>
</dbReference>
<accession>D5EIQ1</accession>
<dbReference type="OrthoDB" id="129830at2"/>
<dbReference type="eggNOG" id="COG1396">
    <property type="taxonomic scope" value="Bacteria"/>
</dbReference>
<dbReference type="InterPro" id="IPR001387">
    <property type="entry name" value="Cro/C1-type_HTH"/>
</dbReference>
<evidence type="ECO:0000313" key="2">
    <source>
        <dbReference type="EMBL" id="ADE54300.1"/>
    </source>
</evidence>
<feature type="domain" description="HTH cro/C1-type" evidence="1">
    <location>
        <begin position="17"/>
        <end position="72"/>
    </location>
</feature>
<proteinExistence type="predicted"/>
<dbReference type="Gene3D" id="1.10.260.40">
    <property type="entry name" value="lambda repressor-like DNA-binding domains"/>
    <property type="match status" value="1"/>
</dbReference>
<name>D5EIQ1_CORAD</name>
<dbReference type="RefSeq" id="WP_013043022.1">
    <property type="nucleotide sequence ID" value="NC_014008.1"/>
</dbReference>
<dbReference type="STRING" id="583355.Caka_1280"/>
<evidence type="ECO:0000313" key="3">
    <source>
        <dbReference type="Proteomes" id="UP000000925"/>
    </source>
</evidence>
<dbReference type="KEGG" id="caa:Caka_1280"/>
<dbReference type="InterPro" id="IPR010982">
    <property type="entry name" value="Lambda_DNA-bd_dom_sf"/>
</dbReference>
<dbReference type="Pfam" id="PF01381">
    <property type="entry name" value="HTH_3"/>
    <property type="match status" value="1"/>
</dbReference>
<organism evidence="2 3">
    <name type="scientific">Coraliomargarita akajimensis (strain DSM 45221 / IAM 15411 / JCM 23193 / KCTC 12865 / 04OKA010-24)</name>
    <dbReference type="NCBI Taxonomy" id="583355"/>
    <lineage>
        <taxon>Bacteria</taxon>
        <taxon>Pseudomonadati</taxon>
        <taxon>Verrucomicrobiota</taxon>
        <taxon>Opitutia</taxon>
        <taxon>Puniceicoccales</taxon>
        <taxon>Coraliomargaritaceae</taxon>
        <taxon>Coraliomargarita</taxon>
    </lineage>
</organism>
<dbReference type="SMART" id="SM00530">
    <property type="entry name" value="HTH_XRE"/>
    <property type="match status" value="1"/>
</dbReference>
<dbReference type="PROSITE" id="PS50943">
    <property type="entry name" value="HTH_CROC1"/>
    <property type="match status" value="1"/>
</dbReference>
<reference evidence="2 3" key="1">
    <citation type="journal article" date="2010" name="Stand. Genomic Sci.">
        <title>Complete genome sequence of Coraliomargarita akajimensis type strain (04OKA010-24).</title>
        <authorList>
            <person name="Mavromatis K."/>
            <person name="Abt B."/>
            <person name="Brambilla E."/>
            <person name="Lapidus A."/>
            <person name="Copeland A."/>
            <person name="Deshpande S."/>
            <person name="Nolan M."/>
            <person name="Lucas S."/>
            <person name="Tice H."/>
            <person name="Cheng J.F."/>
            <person name="Han C."/>
            <person name="Detter J.C."/>
            <person name="Woyke T."/>
            <person name="Goodwin L."/>
            <person name="Pitluck S."/>
            <person name="Held B."/>
            <person name="Brettin T."/>
            <person name="Tapia R."/>
            <person name="Ivanova N."/>
            <person name="Mikhailova N."/>
            <person name="Pati A."/>
            <person name="Liolios K."/>
            <person name="Chen A."/>
            <person name="Palaniappan K."/>
            <person name="Land M."/>
            <person name="Hauser L."/>
            <person name="Chang Y.J."/>
            <person name="Jeffries C.D."/>
            <person name="Rohde M."/>
            <person name="Goker M."/>
            <person name="Bristow J."/>
            <person name="Eisen J.A."/>
            <person name="Markowitz V."/>
            <person name="Hugenholtz P."/>
            <person name="Klenk H.P."/>
            <person name="Kyrpides N.C."/>
        </authorList>
    </citation>
    <scope>NUCLEOTIDE SEQUENCE [LARGE SCALE GENOMIC DNA]</scope>
    <source>
        <strain evidence="3">DSM 45221 / IAM 15411 / JCM 23193 / KCTC 12865</strain>
    </source>
</reference>
<sequence>MKLYTPKEIALQLANRVRAARTGKGMTQQEISERTGVSYSSYRRFERSGEISLVSLLKVAQVLDLDSQFDSLFVSKGFRSLDEIERSQQRSSRTRAR</sequence>
<dbReference type="HOGENOM" id="CLU_153788_4_1_0"/>
<dbReference type="AlphaFoldDB" id="D5EIQ1"/>
<gene>
    <name evidence="2" type="ordered locus">Caka_1280</name>
</gene>
<dbReference type="SUPFAM" id="SSF47413">
    <property type="entry name" value="lambda repressor-like DNA-binding domains"/>
    <property type="match status" value="1"/>
</dbReference>